<evidence type="ECO:0000313" key="1">
    <source>
        <dbReference type="EMBL" id="QCX00146.1"/>
    </source>
</evidence>
<name>A0A5B7SNL3_9FLAO</name>
<dbReference type="Gene3D" id="3.40.50.2000">
    <property type="entry name" value="Glycogen Phosphorylase B"/>
    <property type="match status" value="2"/>
</dbReference>
<dbReference type="GO" id="GO:0016740">
    <property type="term" value="F:transferase activity"/>
    <property type="evidence" value="ECO:0007669"/>
    <property type="project" value="UniProtKB-KW"/>
</dbReference>
<evidence type="ECO:0000313" key="2">
    <source>
        <dbReference type="Proteomes" id="UP000310017"/>
    </source>
</evidence>
<dbReference type="KEGG" id="asag:FGM00_08515"/>
<dbReference type="SUPFAM" id="SSF53756">
    <property type="entry name" value="UDP-Glycosyltransferase/glycogen phosphorylase"/>
    <property type="match status" value="1"/>
</dbReference>
<dbReference type="EMBL" id="CP040710">
    <property type="protein sequence ID" value="QCX00146.1"/>
    <property type="molecule type" value="Genomic_DNA"/>
</dbReference>
<organism evidence="1 2">
    <name type="scientific">Aggregatimonas sangjinii</name>
    <dbReference type="NCBI Taxonomy" id="2583587"/>
    <lineage>
        <taxon>Bacteria</taxon>
        <taxon>Pseudomonadati</taxon>
        <taxon>Bacteroidota</taxon>
        <taxon>Flavobacteriia</taxon>
        <taxon>Flavobacteriales</taxon>
        <taxon>Flavobacteriaceae</taxon>
        <taxon>Aggregatimonas</taxon>
    </lineage>
</organism>
<reference evidence="1 2" key="1">
    <citation type="submission" date="2019-05" db="EMBL/GenBank/DDBJ databases">
        <title>Genome sequencing of F202Z8.</title>
        <authorList>
            <person name="Kwon Y.M."/>
        </authorList>
    </citation>
    <scope>NUCLEOTIDE SEQUENCE [LARGE SCALE GENOMIC DNA]</scope>
    <source>
        <strain evidence="1 2">F202Z8</strain>
    </source>
</reference>
<dbReference type="RefSeq" id="WP_138852493.1">
    <property type="nucleotide sequence ID" value="NZ_CP040710.1"/>
</dbReference>
<gene>
    <name evidence="1" type="ORF">FGM00_08515</name>
</gene>
<protein>
    <submittedName>
        <fullName evidence="1">Glycosyltransferase family 4 protein</fullName>
    </submittedName>
</protein>
<accession>A0A5B7SNL3</accession>
<keyword evidence="2" id="KW-1185">Reference proteome</keyword>
<dbReference type="CDD" id="cd03794">
    <property type="entry name" value="GT4_WbuB-like"/>
    <property type="match status" value="1"/>
</dbReference>
<sequence>MKKILVITYYWPPAGGPGVQRWLKFVTYLRDFGIDPTVYIPENPHYPIQDTSLLKELPEGITILKHPIREPYGIAGLLFSRKTKRISSGIIQTKKQSLLEKALLWVRGNLFIPDARKNWVKPSIAYLSEVIERENIATIITTGPPHSVHLIGHGLKEKLQLNWLADFRDPWTSIGYHKKLKLTKKSEQKHKDLEKMVLNGADKLIVTSRTTKIEFQHLSDTPISVITNGYESDYQGGADLDESFTIAHIGSLLSGRNPKNLWKTLSDIARENAVFRTDLRLEFIGVVSEDVLDTIYRYELAPYLKLKGYVSHAEALRRQQRAQVLLLVEIDSEETKGIIPGKLYEYMAAKRPILAVGPEGWDASEIVEDTLTGAAFDYNSRAELKAMILAYYTAYKKGQLYVTSKDTEQYSRKALTKKLAELV</sequence>
<keyword evidence="1" id="KW-0808">Transferase</keyword>
<dbReference type="Proteomes" id="UP000310017">
    <property type="component" value="Chromosome"/>
</dbReference>
<dbReference type="AlphaFoldDB" id="A0A5B7SNL3"/>
<dbReference type="OrthoDB" id="9794575at2"/>
<proteinExistence type="predicted"/>